<dbReference type="EMBL" id="JAUFQC010000027">
    <property type="protein sequence ID" value="MDN3611545.1"/>
    <property type="molecule type" value="Genomic_DNA"/>
</dbReference>
<dbReference type="SUPFAM" id="SSF54909">
    <property type="entry name" value="Dimeric alpha+beta barrel"/>
    <property type="match status" value="1"/>
</dbReference>
<dbReference type="Gene3D" id="3.30.70.1060">
    <property type="entry name" value="Dimeric alpha+beta barrel"/>
    <property type="match status" value="1"/>
</dbReference>
<reference evidence="4" key="1">
    <citation type="journal article" date="2019" name="Int. J. Syst. Evol. Microbiol.">
        <title>The Global Catalogue of Microorganisms (GCM) 10K type strain sequencing project: providing services to taxonomists for standard genome sequencing and annotation.</title>
        <authorList>
            <consortium name="The Broad Institute Genomics Platform"/>
            <consortium name="The Broad Institute Genome Sequencing Center for Infectious Disease"/>
            <person name="Wu L."/>
            <person name="Ma J."/>
        </authorList>
    </citation>
    <scope>NUCLEOTIDE SEQUENCE [LARGE SCALE GENOMIC DNA]</scope>
    <source>
        <strain evidence="4">CECT 7398</strain>
    </source>
</reference>
<dbReference type="PANTHER" id="PTHR37828">
    <property type="entry name" value="GSR2449 PROTEIN"/>
    <property type="match status" value="1"/>
</dbReference>
<evidence type="ECO:0000256" key="1">
    <source>
        <dbReference type="ARBA" id="ARBA00007689"/>
    </source>
</evidence>
<keyword evidence="4" id="KW-1185">Reference proteome</keyword>
<sequence length="102" mass="11500">MFIVSLTYTKSLELVDKFIPEHVEFLKKQYLAGHFQLSGRKEPRTGGIIIATVSSRNKLNEILALDPFYRESLATYDVTEMMPTMSSKALQFLVASTAQCPP</sequence>
<feature type="domain" description="YCII-related" evidence="2">
    <location>
        <begin position="1"/>
        <end position="81"/>
    </location>
</feature>
<evidence type="ECO:0000259" key="2">
    <source>
        <dbReference type="Pfam" id="PF03795"/>
    </source>
</evidence>
<gene>
    <name evidence="3" type="ORF">QWZ16_18260</name>
</gene>
<evidence type="ECO:0000313" key="4">
    <source>
        <dbReference type="Proteomes" id="UP001238540"/>
    </source>
</evidence>
<dbReference type="PANTHER" id="PTHR37828:SF1">
    <property type="entry name" value="YCII-RELATED DOMAIN-CONTAINING PROTEIN"/>
    <property type="match status" value="1"/>
</dbReference>
<proteinExistence type="inferred from homology"/>
<name>A0ABT8BZP0_9VIBR</name>
<dbReference type="RefSeq" id="WP_076588811.1">
    <property type="nucleotide sequence ID" value="NZ_JABEYA020000005.1"/>
</dbReference>
<protein>
    <submittedName>
        <fullName evidence="3">YciI family protein</fullName>
    </submittedName>
</protein>
<dbReference type="Proteomes" id="UP001238540">
    <property type="component" value="Unassembled WGS sequence"/>
</dbReference>
<evidence type="ECO:0000313" key="3">
    <source>
        <dbReference type="EMBL" id="MDN3611545.1"/>
    </source>
</evidence>
<dbReference type="InterPro" id="IPR005545">
    <property type="entry name" value="YCII"/>
</dbReference>
<comment type="similarity">
    <text evidence="1">Belongs to the YciI family.</text>
</comment>
<dbReference type="Pfam" id="PF03795">
    <property type="entry name" value="YCII"/>
    <property type="match status" value="1"/>
</dbReference>
<dbReference type="InterPro" id="IPR011008">
    <property type="entry name" value="Dimeric_a/b-barrel"/>
</dbReference>
<accession>A0ABT8BZP0</accession>
<comment type="caution">
    <text evidence="3">The sequence shown here is derived from an EMBL/GenBank/DDBJ whole genome shotgun (WGS) entry which is preliminary data.</text>
</comment>
<organism evidence="3 4">
    <name type="scientific">Vibrio ostreicida</name>
    <dbReference type="NCBI Taxonomy" id="526588"/>
    <lineage>
        <taxon>Bacteria</taxon>
        <taxon>Pseudomonadati</taxon>
        <taxon>Pseudomonadota</taxon>
        <taxon>Gammaproteobacteria</taxon>
        <taxon>Vibrionales</taxon>
        <taxon>Vibrionaceae</taxon>
        <taxon>Vibrio</taxon>
    </lineage>
</organism>